<keyword evidence="1" id="KW-1185">Reference proteome</keyword>
<proteinExistence type="predicted"/>
<accession>A0A915A4D9</accession>
<sequence>TGQMQIVNIIHLRNRSETATNPEVRIQLA</sequence>
<organism evidence="1 2">
    <name type="scientific">Parascaris univalens</name>
    <name type="common">Nematode worm</name>
    <dbReference type="NCBI Taxonomy" id="6257"/>
    <lineage>
        <taxon>Eukaryota</taxon>
        <taxon>Metazoa</taxon>
        <taxon>Ecdysozoa</taxon>
        <taxon>Nematoda</taxon>
        <taxon>Chromadorea</taxon>
        <taxon>Rhabditida</taxon>
        <taxon>Spirurina</taxon>
        <taxon>Ascaridomorpha</taxon>
        <taxon>Ascaridoidea</taxon>
        <taxon>Ascarididae</taxon>
        <taxon>Parascaris</taxon>
    </lineage>
</organism>
<evidence type="ECO:0000313" key="1">
    <source>
        <dbReference type="Proteomes" id="UP000887569"/>
    </source>
</evidence>
<protein>
    <submittedName>
        <fullName evidence="2">Uncharacterized protein</fullName>
    </submittedName>
</protein>
<reference evidence="2" key="1">
    <citation type="submission" date="2022-11" db="UniProtKB">
        <authorList>
            <consortium name="WormBaseParasite"/>
        </authorList>
    </citation>
    <scope>IDENTIFICATION</scope>
</reference>
<dbReference type="Proteomes" id="UP000887569">
    <property type="component" value="Unplaced"/>
</dbReference>
<name>A0A915A4D9_PARUN</name>
<dbReference type="AlphaFoldDB" id="A0A915A4D9"/>
<dbReference type="WBParaSite" id="PgE077_g002_t01">
    <property type="protein sequence ID" value="PgE077_g002_t01"/>
    <property type="gene ID" value="PgE077_g002"/>
</dbReference>
<evidence type="ECO:0000313" key="2">
    <source>
        <dbReference type="WBParaSite" id="PgE077_g002_t01"/>
    </source>
</evidence>